<protein>
    <submittedName>
        <fullName evidence="2">Uncharacterized protein</fullName>
    </submittedName>
</protein>
<proteinExistence type="predicted"/>
<evidence type="ECO:0000256" key="1">
    <source>
        <dbReference type="SAM" id="MobiDB-lite"/>
    </source>
</evidence>
<dbReference type="AlphaFoldDB" id="A0A140DXS3"/>
<evidence type="ECO:0000313" key="3">
    <source>
        <dbReference type="Proteomes" id="UP000069771"/>
    </source>
</evidence>
<dbReference type="EMBL" id="CP011391">
    <property type="protein sequence ID" value="AMK55450.1"/>
    <property type="molecule type" value="Genomic_DNA"/>
</dbReference>
<sequence>MISSLFCTVQERISAKTGASGEYTKWRIQSMKHKMNDTKPTRTQILTTFRKLLFSDDPMAFRSFFQDPALDDADRFACASWVVQDLLQKPETVLHVFPAEVPDLREETREDMDLVILTDRHSLFGIRLDPPMPPALATVMCSQQMQFKAKVLKEEGYRIDRLYPVQLKDLATISKEEPDQLEQTAASRRTREMPSVEPADPQEAQTVVPGENRTLDQVLAMLRQGIRDPETIAQASGCSRELVGNILQKMAAA</sequence>
<feature type="region of interest" description="Disordered" evidence="1">
    <location>
        <begin position="176"/>
        <end position="210"/>
    </location>
</feature>
<name>A0A140DXS3_9FIRM</name>
<gene>
    <name evidence="2" type="ORF">AALO17_23160</name>
</gene>
<reference evidence="2 3" key="1">
    <citation type="journal article" date="2016" name="Gut Pathog.">
        <title>Whole genome sequencing of "Faecalibaculum rodentium" ALO17, isolated from C57BL/6J laboratory mouse feces.</title>
        <authorList>
            <person name="Lim S."/>
            <person name="Chang D.H."/>
            <person name="Ahn S."/>
            <person name="Kim B.C."/>
        </authorList>
    </citation>
    <scope>NUCLEOTIDE SEQUENCE [LARGE SCALE GENOMIC DNA]</scope>
    <source>
        <strain evidence="2 3">Alo17</strain>
    </source>
</reference>
<dbReference type="KEGG" id="fro:AALO17_23160"/>
<keyword evidence="3" id="KW-1185">Reference proteome</keyword>
<organism evidence="2 3">
    <name type="scientific">Faecalibaculum rodentium</name>
    <dbReference type="NCBI Taxonomy" id="1702221"/>
    <lineage>
        <taxon>Bacteria</taxon>
        <taxon>Bacillati</taxon>
        <taxon>Bacillota</taxon>
        <taxon>Erysipelotrichia</taxon>
        <taxon>Erysipelotrichales</taxon>
        <taxon>Erysipelotrichaceae</taxon>
        <taxon>Faecalibaculum</taxon>
    </lineage>
</organism>
<dbReference type="PATRIC" id="fig|1702221.3.peg.2253"/>
<accession>A0A140DXS3</accession>
<dbReference type="Proteomes" id="UP000069771">
    <property type="component" value="Chromosome"/>
</dbReference>
<evidence type="ECO:0000313" key="2">
    <source>
        <dbReference type="EMBL" id="AMK55450.1"/>
    </source>
</evidence>